<organism evidence="1">
    <name type="scientific">uncultured Caudovirales phage</name>
    <dbReference type="NCBI Taxonomy" id="2100421"/>
    <lineage>
        <taxon>Viruses</taxon>
        <taxon>Duplodnaviria</taxon>
        <taxon>Heunggongvirae</taxon>
        <taxon>Uroviricota</taxon>
        <taxon>Caudoviricetes</taxon>
        <taxon>Peduoviridae</taxon>
        <taxon>Maltschvirus</taxon>
        <taxon>Maltschvirus maltsch</taxon>
    </lineage>
</organism>
<dbReference type="Pfam" id="PF11246">
    <property type="entry name" value="Phage_gp53"/>
    <property type="match status" value="1"/>
</dbReference>
<evidence type="ECO:0000313" key="1">
    <source>
        <dbReference type="EMBL" id="CAB4241467.1"/>
    </source>
</evidence>
<dbReference type="InterPro" id="IPR022607">
    <property type="entry name" value="Phage_T4_Gp53_baseplate_wedge"/>
</dbReference>
<name>A0A6J5TBX9_9CAUD</name>
<accession>A0A6J5TBX9</accession>
<sequence>MIKTTGVNQYSNTPVTDFYLGIANFPTVENMLRNKEPVYITVDPKFQYRPDLLSYSLYNNSSLWWVIVLLNRNQLQDPIRDLKAGMTLRTLSASDIKGIV</sequence>
<gene>
    <name evidence="1" type="ORF">UFOVP71_5</name>
</gene>
<reference evidence="1" key="1">
    <citation type="submission" date="2020-05" db="EMBL/GenBank/DDBJ databases">
        <authorList>
            <person name="Chiriac C."/>
            <person name="Salcher M."/>
            <person name="Ghai R."/>
            <person name="Kavagutti S V."/>
        </authorList>
    </citation>
    <scope>NUCLEOTIDE SEQUENCE</scope>
</reference>
<proteinExistence type="predicted"/>
<protein>
    <submittedName>
        <fullName evidence="1">Baseplate wedge protein gp53, bacteriophage T4</fullName>
    </submittedName>
</protein>
<dbReference type="EMBL" id="LR797824">
    <property type="protein sequence ID" value="CAB4241467.1"/>
    <property type="molecule type" value="Genomic_DNA"/>
</dbReference>